<dbReference type="AlphaFoldDB" id="A0A377XEA8"/>
<dbReference type="Proteomes" id="UP000254340">
    <property type="component" value="Unassembled WGS sequence"/>
</dbReference>
<sequence>MALKCSAIDAASKDTELNLEQIASQSISNLQFLLDTLKMPLAVGPISDEDYVILTTGYAQLEWDYGFSRYGNRSDKFEFCLKLLAGPLRHIPSGAAMCTFDEDTGVIEIHFVESFVKDDDVEHPLYGNMFMVTLWAVYLFGSAVGCQEIRIPEALNQKVADHYKKFGFKGDISLLSAPFATITDVVRRYITSKKQ</sequence>
<evidence type="ECO:0000313" key="2">
    <source>
        <dbReference type="Proteomes" id="UP000254340"/>
    </source>
</evidence>
<evidence type="ECO:0000313" key="1">
    <source>
        <dbReference type="EMBL" id="STT81883.1"/>
    </source>
</evidence>
<reference evidence="1 2" key="1">
    <citation type="submission" date="2018-06" db="EMBL/GenBank/DDBJ databases">
        <authorList>
            <consortium name="Pathogen Informatics"/>
            <person name="Doyle S."/>
        </authorList>
    </citation>
    <scope>NUCLEOTIDE SEQUENCE [LARGE SCALE GENOMIC DNA]</scope>
    <source>
        <strain evidence="1 2">NCTC5047</strain>
    </source>
</reference>
<name>A0A377XEA8_KLEPN</name>
<protein>
    <submittedName>
        <fullName evidence="1">Uncharacterized protein</fullName>
    </submittedName>
</protein>
<organism evidence="1 2">
    <name type="scientific">Klebsiella pneumoniae</name>
    <dbReference type="NCBI Taxonomy" id="573"/>
    <lineage>
        <taxon>Bacteria</taxon>
        <taxon>Pseudomonadati</taxon>
        <taxon>Pseudomonadota</taxon>
        <taxon>Gammaproteobacteria</taxon>
        <taxon>Enterobacterales</taxon>
        <taxon>Enterobacteriaceae</taxon>
        <taxon>Klebsiella/Raoultella group</taxon>
        <taxon>Klebsiella</taxon>
        <taxon>Klebsiella pneumoniae complex</taxon>
    </lineage>
</organism>
<proteinExistence type="predicted"/>
<gene>
    <name evidence="1" type="ORF">NCTC5047_02820</name>
</gene>
<accession>A0A377XEA8</accession>
<dbReference type="EMBL" id="UGLH01000006">
    <property type="protein sequence ID" value="STT81883.1"/>
    <property type="molecule type" value="Genomic_DNA"/>
</dbReference>